<keyword evidence="3 8" id="KW-0349">Heme</keyword>
<dbReference type="Gene3D" id="1.10.630.10">
    <property type="entry name" value="Cytochrome P450"/>
    <property type="match status" value="1"/>
</dbReference>
<dbReference type="SUPFAM" id="SSF48264">
    <property type="entry name" value="Cytochrome P450"/>
    <property type="match status" value="1"/>
</dbReference>
<keyword evidence="7" id="KW-0503">Monooxygenase</keyword>
<dbReference type="EMBL" id="JAGPXF010000004">
    <property type="protein sequence ID" value="KAH7245467.1"/>
    <property type="molecule type" value="Genomic_DNA"/>
</dbReference>
<keyword evidence="10" id="KW-1185">Reference proteome</keyword>
<keyword evidence="5" id="KW-0560">Oxidoreductase</keyword>
<dbReference type="InterPro" id="IPR001128">
    <property type="entry name" value="Cyt_P450"/>
</dbReference>
<evidence type="ECO:0000256" key="7">
    <source>
        <dbReference type="ARBA" id="ARBA00023033"/>
    </source>
</evidence>
<evidence type="ECO:0000256" key="8">
    <source>
        <dbReference type="PIRSR" id="PIRSR602403-1"/>
    </source>
</evidence>
<dbReference type="InterPro" id="IPR023213">
    <property type="entry name" value="CAT-like_dom_sf"/>
</dbReference>
<dbReference type="GO" id="GO:0005506">
    <property type="term" value="F:iron ion binding"/>
    <property type="evidence" value="ECO:0007669"/>
    <property type="project" value="InterPro"/>
</dbReference>
<dbReference type="GO" id="GO:0016705">
    <property type="term" value="F:oxidoreductase activity, acting on paired donors, with incorporation or reduction of molecular oxygen"/>
    <property type="evidence" value="ECO:0007669"/>
    <property type="project" value="InterPro"/>
</dbReference>
<keyword evidence="6 8" id="KW-0408">Iron</keyword>
<evidence type="ECO:0000256" key="4">
    <source>
        <dbReference type="ARBA" id="ARBA00022723"/>
    </source>
</evidence>
<dbReference type="CDD" id="cd11041">
    <property type="entry name" value="CYP503A1-like"/>
    <property type="match status" value="1"/>
</dbReference>
<dbReference type="InterPro" id="IPR002403">
    <property type="entry name" value="Cyt_P450_E_grp-IV"/>
</dbReference>
<name>A0A8K0WBK9_9HYPO</name>
<dbReference type="PRINTS" id="PR00465">
    <property type="entry name" value="EP450IV"/>
</dbReference>
<dbReference type="Pfam" id="PF00067">
    <property type="entry name" value="p450"/>
    <property type="match status" value="1"/>
</dbReference>
<accession>A0A8K0WBK9</accession>
<evidence type="ECO:0000313" key="10">
    <source>
        <dbReference type="Proteomes" id="UP000813427"/>
    </source>
</evidence>
<organism evidence="9 10">
    <name type="scientific">Fusarium tricinctum</name>
    <dbReference type="NCBI Taxonomy" id="61284"/>
    <lineage>
        <taxon>Eukaryota</taxon>
        <taxon>Fungi</taxon>
        <taxon>Dikarya</taxon>
        <taxon>Ascomycota</taxon>
        <taxon>Pezizomycotina</taxon>
        <taxon>Sordariomycetes</taxon>
        <taxon>Hypocreomycetidae</taxon>
        <taxon>Hypocreales</taxon>
        <taxon>Nectriaceae</taxon>
        <taxon>Fusarium</taxon>
        <taxon>Fusarium tricinctum species complex</taxon>
    </lineage>
</organism>
<dbReference type="Gene3D" id="3.30.559.10">
    <property type="entry name" value="Chloramphenicol acetyltransferase-like domain"/>
    <property type="match status" value="1"/>
</dbReference>
<feature type="binding site" description="axial binding residue" evidence="8">
    <location>
        <position position="468"/>
    </location>
    <ligand>
        <name>heme</name>
        <dbReference type="ChEBI" id="CHEBI:30413"/>
    </ligand>
    <ligandPart>
        <name>Fe</name>
        <dbReference type="ChEBI" id="CHEBI:18248"/>
    </ligandPart>
</feature>
<evidence type="ECO:0000256" key="6">
    <source>
        <dbReference type="ARBA" id="ARBA00023004"/>
    </source>
</evidence>
<dbReference type="InterPro" id="IPR036396">
    <property type="entry name" value="Cyt_P450_sf"/>
</dbReference>
<dbReference type="PANTHER" id="PTHR46206:SF1">
    <property type="entry name" value="P450, PUTATIVE (EUROFUNG)-RELATED"/>
    <property type="match status" value="1"/>
</dbReference>
<dbReference type="PANTHER" id="PTHR46206">
    <property type="entry name" value="CYTOCHROME P450"/>
    <property type="match status" value="1"/>
</dbReference>
<protein>
    <submittedName>
        <fullName evidence="9">Cytochrome P450</fullName>
    </submittedName>
</protein>
<keyword evidence="4 8" id="KW-0479">Metal-binding</keyword>
<sequence>MAESALNMASRPAIAAPLILLVSYAVYRLFLKPSGLPDLPIVGARKSDWFPILQAKIRNSFDVKAALNSAKVQYKDQAVIIPLIDGGNIVYLPRSDTKFASEQPVNALSMHESAQKDLQTDYTTMDPSLTHDPIHLELVATTLTKEVGNLIPDLADEIEYCFNKHWGSDGDLKEVCVFETMQQMLSGVTNRVFVGYPLCRNDEMLKLGVAFAQDIPLSSTIIKAFPSFIKPLVAPLITLPNRIHTHKFEKILAPDIKARLEEYDVQELGGDGKRSERNDFLQWSVEQAKEKGNPKNWQTSAIAQRILLLNFAAIHTTTFAATHALLDIASSAPELITELRDEIEGVLQQHDYKWNKRAVAQLEKLDSAIRESQRKNAIVVIGVLREVVAKDGVTFPSGTHVPKGLRIGVPGYSVHQDSEVYTDANTYVPLRFYDARQSQSDEYVKSARNALPTATKDFLAWGLGRNACPGRFFASNEVKMMVAYALLRYDIGHLAERPRNTWIAQNRIPPMKATLKIRKRRLAMNLSNTCFQWRKSPRGTWERDIDECEEFYWSYTKKGQGCYPITACASIQVKTPSVDQSRVEQALRNAWTFLRCRHPTLGSRIEPEHDTGRFKRVYSPFNTDEDVKHWLSSTFKIVNTDQSPMHWFNNEAPLFDVPSLYVIQSKQEALSYTLFLRCPHDVTDGIGIIHLIGQLINESAVACRESTEYRYALPDEDLHLRLSPSLRVAASIPDALSEAQMQRWNDIQSKNGEMYSHPSLLGLPPSPSSCKSYDDSMTPRRIAIILSDATSNSILAKCKAIVPGFNVTHVFTSALALALRDFQPRNQDSYPVRYVGRAMINLRPHCHPPYNSPDHVATSYHAVSAQALGIDLQVPGLANGDGIEPTHFSQVVGQVGNFFSQLRSEPSEGAHEQVLMAPLAFKGLYPPPGSDPHTVSDPPFCPVSMSSIGNLSTILPRSNEVLEVTKVWAASQSIAAGVAVFLQSWEGRIELSSVFNSRYHNEGYVLEFLEAILSHVSAGLNIKEHESVKMVVK</sequence>
<evidence type="ECO:0000256" key="3">
    <source>
        <dbReference type="ARBA" id="ARBA00022617"/>
    </source>
</evidence>
<dbReference type="Proteomes" id="UP000813427">
    <property type="component" value="Unassembled WGS sequence"/>
</dbReference>
<dbReference type="GO" id="GO:0004497">
    <property type="term" value="F:monooxygenase activity"/>
    <property type="evidence" value="ECO:0007669"/>
    <property type="project" value="UniProtKB-KW"/>
</dbReference>
<dbReference type="OrthoDB" id="1844152at2759"/>
<dbReference type="AlphaFoldDB" id="A0A8K0WBK9"/>
<evidence type="ECO:0000313" key="9">
    <source>
        <dbReference type="EMBL" id="KAH7245467.1"/>
    </source>
</evidence>
<comment type="cofactor">
    <cofactor evidence="1 8">
        <name>heme</name>
        <dbReference type="ChEBI" id="CHEBI:30413"/>
    </cofactor>
</comment>
<reference evidence="9" key="1">
    <citation type="journal article" date="2021" name="Nat. Commun.">
        <title>Genetic determinants of endophytism in the Arabidopsis root mycobiome.</title>
        <authorList>
            <person name="Mesny F."/>
            <person name="Miyauchi S."/>
            <person name="Thiergart T."/>
            <person name="Pickel B."/>
            <person name="Atanasova L."/>
            <person name="Karlsson M."/>
            <person name="Huettel B."/>
            <person name="Barry K.W."/>
            <person name="Haridas S."/>
            <person name="Chen C."/>
            <person name="Bauer D."/>
            <person name="Andreopoulos W."/>
            <person name="Pangilinan J."/>
            <person name="LaButti K."/>
            <person name="Riley R."/>
            <person name="Lipzen A."/>
            <person name="Clum A."/>
            <person name="Drula E."/>
            <person name="Henrissat B."/>
            <person name="Kohler A."/>
            <person name="Grigoriev I.V."/>
            <person name="Martin F.M."/>
            <person name="Hacquard S."/>
        </authorList>
    </citation>
    <scope>NUCLEOTIDE SEQUENCE</scope>
    <source>
        <strain evidence="9">MPI-SDFR-AT-0068</strain>
    </source>
</reference>
<comment type="similarity">
    <text evidence="2">Belongs to the cytochrome P450 family.</text>
</comment>
<proteinExistence type="inferred from homology"/>
<comment type="caution">
    <text evidence="9">The sequence shown here is derived from an EMBL/GenBank/DDBJ whole genome shotgun (WGS) entry which is preliminary data.</text>
</comment>
<dbReference type="GO" id="GO:0020037">
    <property type="term" value="F:heme binding"/>
    <property type="evidence" value="ECO:0007669"/>
    <property type="project" value="InterPro"/>
</dbReference>
<dbReference type="Gene3D" id="3.30.559.30">
    <property type="entry name" value="Nonribosomal peptide synthetase, condensation domain"/>
    <property type="match status" value="1"/>
</dbReference>
<evidence type="ECO:0000256" key="5">
    <source>
        <dbReference type="ARBA" id="ARBA00023002"/>
    </source>
</evidence>
<evidence type="ECO:0000256" key="2">
    <source>
        <dbReference type="ARBA" id="ARBA00010617"/>
    </source>
</evidence>
<evidence type="ECO:0000256" key="1">
    <source>
        <dbReference type="ARBA" id="ARBA00001971"/>
    </source>
</evidence>
<gene>
    <name evidence="9" type="ORF">BKA59DRAFT_454525</name>
</gene>